<dbReference type="GeneID" id="85382017"/>
<dbReference type="Proteomes" id="UP001241169">
    <property type="component" value="Unassembled WGS sequence"/>
</dbReference>
<sequence length="183" mass="20434">MDKSQNSAFTGPQRFQSATDHVSSVYRPCRQTIPVRRSSNRERTQSRRSRALGFRPARHVRIIHRPKTIGSQAAAVESKSGPCLATAPGRVSRRGNTQPSASLSDLRRYASPRQQYYSAALPPPRVSSAVRIPIHSISYPRFLDQLPENYDVPIPCGCSFSLEGCRYVLQRVYPAISTHAPNE</sequence>
<name>A0ABQ9S2H2_9PEZI</name>
<evidence type="ECO:0000256" key="1">
    <source>
        <dbReference type="SAM" id="MobiDB-lite"/>
    </source>
</evidence>
<proteinExistence type="predicted"/>
<reference evidence="2 3" key="1">
    <citation type="submission" date="2016-10" db="EMBL/GenBank/DDBJ databases">
        <title>The genome sequence of Colletotrichum fioriniae PJ7.</title>
        <authorList>
            <person name="Baroncelli R."/>
        </authorList>
    </citation>
    <scope>NUCLEOTIDE SEQUENCE [LARGE SCALE GENOMIC DNA]</scope>
    <source>
        <strain evidence="2 3">IMI 384185</strain>
    </source>
</reference>
<gene>
    <name evidence="2" type="ORF">CPAR01_13866</name>
</gene>
<dbReference type="EMBL" id="MOPA01000014">
    <property type="protein sequence ID" value="KAK1523013.1"/>
    <property type="molecule type" value="Genomic_DNA"/>
</dbReference>
<accession>A0ABQ9S2H2</accession>
<feature type="region of interest" description="Disordered" evidence="1">
    <location>
        <begin position="1"/>
        <end position="51"/>
    </location>
</feature>
<evidence type="ECO:0000313" key="3">
    <source>
        <dbReference type="Proteomes" id="UP001241169"/>
    </source>
</evidence>
<organism evidence="2 3">
    <name type="scientific">Colletotrichum paranaense</name>
    <dbReference type="NCBI Taxonomy" id="1914294"/>
    <lineage>
        <taxon>Eukaryota</taxon>
        <taxon>Fungi</taxon>
        <taxon>Dikarya</taxon>
        <taxon>Ascomycota</taxon>
        <taxon>Pezizomycotina</taxon>
        <taxon>Sordariomycetes</taxon>
        <taxon>Hypocreomycetidae</taxon>
        <taxon>Glomerellales</taxon>
        <taxon>Glomerellaceae</taxon>
        <taxon>Colletotrichum</taxon>
        <taxon>Colletotrichum acutatum species complex</taxon>
    </lineage>
</organism>
<keyword evidence="3" id="KW-1185">Reference proteome</keyword>
<protein>
    <submittedName>
        <fullName evidence="2">Uncharacterized protein</fullName>
    </submittedName>
</protein>
<evidence type="ECO:0000313" key="2">
    <source>
        <dbReference type="EMBL" id="KAK1523013.1"/>
    </source>
</evidence>
<feature type="compositionally biased region" description="Polar residues" evidence="1">
    <location>
        <begin position="1"/>
        <end position="22"/>
    </location>
</feature>
<comment type="caution">
    <text evidence="2">The sequence shown here is derived from an EMBL/GenBank/DDBJ whole genome shotgun (WGS) entry which is preliminary data.</text>
</comment>
<dbReference type="RefSeq" id="XP_060342852.1">
    <property type="nucleotide sequence ID" value="XM_060498118.1"/>
</dbReference>